<dbReference type="EMBL" id="GDHC01007519">
    <property type="protein sequence ID" value="JAQ11110.1"/>
    <property type="molecule type" value="Transcribed_RNA"/>
</dbReference>
<evidence type="ECO:0000313" key="7">
    <source>
        <dbReference type="EMBL" id="JAQ11110.1"/>
    </source>
</evidence>
<evidence type="ECO:0000256" key="6">
    <source>
        <dbReference type="SAM" id="SignalP"/>
    </source>
</evidence>
<dbReference type="InterPro" id="IPR008928">
    <property type="entry name" value="6-hairpin_glycosidase_sf"/>
</dbReference>
<reference evidence="7" key="1">
    <citation type="journal article" date="2016" name="Gigascience">
        <title>De novo construction of an expanded transcriptome assembly for the western tarnished plant bug, Lygus hesperus.</title>
        <authorList>
            <person name="Tassone E.E."/>
            <person name="Geib S.M."/>
            <person name="Hall B."/>
            <person name="Fabrick J.A."/>
            <person name="Brent C.S."/>
            <person name="Hull J.J."/>
        </authorList>
    </citation>
    <scope>NUCLEOTIDE SEQUENCE</scope>
</reference>
<dbReference type="EC" id="3.2.1.28" evidence="3 5"/>
<name>A0A146LXL3_LYGHE</name>
<dbReference type="Gene3D" id="1.50.10.10">
    <property type="match status" value="1"/>
</dbReference>
<dbReference type="Pfam" id="PF01204">
    <property type="entry name" value="Trehalase"/>
    <property type="match status" value="1"/>
</dbReference>
<gene>
    <name evidence="7" type="primary">tre1_4</name>
    <name evidence="7" type="ORF">g.78711</name>
</gene>
<dbReference type="SUPFAM" id="SSF48208">
    <property type="entry name" value="Six-hairpin glycosidases"/>
    <property type="match status" value="1"/>
</dbReference>
<feature type="signal peptide" evidence="6">
    <location>
        <begin position="1"/>
        <end position="17"/>
    </location>
</feature>
<dbReference type="GO" id="GO:0005993">
    <property type="term" value="P:trehalose catabolic process"/>
    <property type="evidence" value="ECO:0007669"/>
    <property type="project" value="TreeGrafter"/>
</dbReference>
<comment type="catalytic activity">
    <reaction evidence="1 5">
        <text>alpha,alpha-trehalose + H2O = alpha-D-glucose + beta-D-glucose</text>
        <dbReference type="Rhea" id="RHEA:32675"/>
        <dbReference type="ChEBI" id="CHEBI:15377"/>
        <dbReference type="ChEBI" id="CHEBI:15903"/>
        <dbReference type="ChEBI" id="CHEBI:16551"/>
        <dbReference type="ChEBI" id="CHEBI:17925"/>
        <dbReference type="EC" id="3.2.1.28"/>
    </reaction>
</comment>
<evidence type="ECO:0000256" key="4">
    <source>
        <dbReference type="ARBA" id="ARBA00019905"/>
    </source>
</evidence>
<dbReference type="GO" id="GO:0004555">
    <property type="term" value="F:alpha,alpha-trehalase activity"/>
    <property type="evidence" value="ECO:0007669"/>
    <property type="project" value="UniProtKB-EC"/>
</dbReference>
<accession>A0A146LXL3</accession>
<sequence length="608" mass="70178">MVSPLLLLPSIFALARSLPTKSTSLPPSCDSKIYCQGDLLHQVQTKKLYDDAKHFVDLKLKTTEQTILDKFEELKKHYSGDIPTKELMAFVDEYFIDCQEVELEYFGKKEDEPRCKELMPWNPPDWSENPSFLSKIKDPYYRVWASKLNNLWQTLGRKMDIQVKEDANMTSLIYVPNGFIIPGGRFHEMYYWDTFWVIKGLLVSGMTDTVKGIIENFLSLIQNLGHIPNGSRVYYTQRSQPPLLTHMVEAYVQNTGDKSLIKSSIALLDRELEYFISNRQVDVKKGEKTHKLYRYFAVSEGPRPESYSEDYENAQTLSSEDEKTKFYIAMKSAAESGWDFSSRWFLKKKANQGKLTDTDIQDIIPVDLNAILHKNFKLLAEWYGELGPHSRAEYFSNLQNELLTAMNEVLWNEKDGIWYDYDNLDGMPRKYFYMSNFAPLWTESHSFDLKNLTKKILNYQTKINLRKYIGGSPTSLVPSTQQWDFSNAWPPLQTFILEGLDKLGTFAAQETSYHLANQWIKSNYQGYMKYGKMFEKYNALALGEPGQGGEYADQEGFGWTNGLILDLLNKYGDILTSRNSYEAQGTSSLEKSVETNQLQPEVVELAEV</sequence>
<feature type="chain" id="PRO_5007527457" description="Trehalase" evidence="6">
    <location>
        <begin position="18"/>
        <end position="608"/>
    </location>
</feature>
<evidence type="ECO:0000256" key="2">
    <source>
        <dbReference type="ARBA" id="ARBA00005615"/>
    </source>
</evidence>
<evidence type="ECO:0000256" key="1">
    <source>
        <dbReference type="ARBA" id="ARBA00001576"/>
    </source>
</evidence>
<organism evidence="7">
    <name type="scientific">Lygus hesperus</name>
    <name type="common">Western plant bug</name>
    <dbReference type="NCBI Taxonomy" id="30085"/>
    <lineage>
        <taxon>Eukaryota</taxon>
        <taxon>Metazoa</taxon>
        <taxon>Ecdysozoa</taxon>
        <taxon>Arthropoda</taxon>
        <taxon>Hexapoda</taxon>
        <taxon>Insecta</taxon>
        <taxon>Pterygota</taxon>
        <taxon>Neoptera</taxon>
        <taxon>Paraneoptera</taxon>
        <taxon>Hemiptera</taxon>
        <taxon>Heteroptera</taxon>
        <taxon>Panheteroptera</taxon>
        <taxon>Cimicomorpha</taxon>
        <taxon>Miridae</taxon>
        <taxon>Mirini</taxon>
        <taxon>Lygus</taxon>
    </lineage>
</organism>
<dbReference type="PANTHER" id="PTHR23403:SF1">
    <property type="entry name" value="TREHALASE"/>
    <property type="match status" value="1"/>
</dbReference>
<keyword evidence="5" id="KW-0326">Glycosidase</keyword>
<keyword evidence="6" id="KW-0732">Signal</keyword>
<dbReference type="AlphaFoldDB" id="A0A146LXL3"/>
<dbReference type="PANTHER" id="PTHR23403">
    <property type="entry name" value="TREHALASE"/>
    <property type="match status" value="1"/>
</dbReference>
<protein>
    <recommendedName>
        <fullName evidence="4 5">Trehalase</fullName>
        <ecNumber evidence="3 5">3.2.1.28</ecNumber>
    </recommendedName>
    <alternativeName>
        <fullName evidence="5">Alpha-trehalose glucohydrolase</fullName>
    </alternativeName>
</protein>
<dbReference type="PRINTS" id="PR00744">
    <property type="entry name" value="GLHYDRLASE37"/>
</dbReference>
<evidence type="ECO:0000256" key="3">
    <source>
        <dbReference type="ARBA" id="ARBA00012757"/>
    </source>
</evidence>
<dbReference type="InterPro" id="IPR001661">
    <property type="entry name" value="Glyco_hydro_37"/>
</dbReference>
<keyword evidence="5" id="KW-0378">Hydrolase</keyword>
<proteinExistence type="inferred from homology"/>
<dbReference type="InterPro" id="IPR012341">
    <property type="entry name" value="6hp_glycosidase-like_sf"/>
</dbReference>
<evidence type="ECO:0000256" key="5">
    <source>
        <dbReference type="RuleBase" id="RU361180"/>
    </source>
</evidence>
<comment type="similarity">
    <text evidence="2 5">Belongs to the glycosyl hydrolase 37 family.</text>
</comment>